<dbReference type="Proteomes" id="UP001159428">
    <property type="component" value="Unassembled WGS sequence"/>
</dbReference>
<reference evidence="2 3" key="1">
    <citation type="submission" date="2022-05" db="EMBL/GenBank/DDBJ databases">
        <authorList>
            <consortium name="Genoscope - CEA"/>
            <person name="William W."/>
        </authorList>
    </citation>
    <scope>NUCLEOTIDE SEQUENCE [LARGE SCALE GENOMIC DNA]</scope>
</reference>
<sequence>MPFVTLWQALFAVGEIMKGFMGGDDTDTSSDGVEKVVQGHEPERGNEKDVGCNKKMAERASFPECARVENFNNSKPKLNRDIDDRKEVVQVHDLEKGNEKDAERSKEKAERVPFPECAGVEKVSNGDCEPGSSRDTKEVVQVHDLETGNEKDAERSKEKAERVPLPECAGVENNSGVSQHNSHGEYIAHTSSESGVNKSTLNPLAREFRPATKNIYPNKEVQPKTKASMGRSYDKPTAQERRRMRSCGPPQMLGVEAPPWSHPKPSYLLPRIRPSPPGEHCRMETPRVRFTTSHSRPIHPPVNIVPNAWQNTNMAYTDQGNNVVTRQNRHPSNPVGPFPGVAPWPRPFLPNNWPTPPPMSISAVQNPSAVNLMGPMPGVAPFPLPSSSNTWQTPLTMNVGPNTWEKNYVPDMEHGFWIPAEQNPFPHNYIGSGPMQVQQLSPYPTGF</sequence>
<gene>
    <name evidence="2" type="ORF">PMEA_00005037</name>
</gene>
<dbReference type="AlphaFoldDB" id="A0AAU9WFI7"/>
<dbReference type="EMBL" id="CALNXJ010000013">
    <property type="protein sequence ID" value="CAH3112245.1"/>
    <property type="molecule type" value="Genomic_DNA"/>
</dbReference>
<evidence type="ECO:0000313" key="2">
    <source>
        <dbReference type="EMBL" id="CAH3112245.1"/>
    </source>
</evidence>
<organism evidence="2 3">
    <name type="scientific">Pocillopora meandrina</name>
    <dbReference type="NCBI Taxonomy" id="46732"/>
    <lineage>
        <taxon>Eukaryota</taxon>
        <taxon>Metazoa</taxon>
        <taxon>Cnidaria</taxon>
        <taxon>Anthozoa</taxon>
        <taxon>Hexacorallia</taxon>
        <taxon>Scleractinia</taxon>
        <taxon>Astrocoeniina</taxon>
        <taxon>Pocilloporidae</taxon>
        <taxon>Pocillopora</taxon>
    </lineage>
</organism>
<keyword evidence="3" id="KW-1185">Reference proteome</keyword>
<proteinExistence type="predicted"/>
<feature type="region of interest" description="Disordered" evidence="1">
    <location>
        <begin position="223"/>
        <end position="243"/>
    </location>
</feature>
<name>A0AAU9WFI7_9CNID</name>
<accession>A0AAU9WFI7</accession>
<comment type="caution">
    <text evidence="2">The sequence shown here is derived from an EMBL/GenBank/DDBJ whole genome shotgun (WGS) entry which is preliminary data.</text>
</comment>
<evidence type="ECO:0000256" key="1">
    <source>
        <dbReference type="SAM" id="MobiDB-lite"/>
    </source>
</evidence>
<evidence type="ECO:0000313" key="3">
    <source>
        <dbReference type="Proteomes" id="UP001159428"/>
    </source>
</evidence>
<protein>
    <submittedName>
        <fullName evidence="2">Uncharacterized protein</fullName>
    </submittedName>
</protein>
<feature type="compositionally biased region" description="Basic and acidic residues" evidence="1">
    <location>
        <begin position="232"/>
        <end position="241"/>
    </location>
</feature>